<accession>A0A8K0NZ72</accession>
<reference evidence="1" key="1">
    <citation type="submission" date="2013-04" db="EMBL/GenBank/DDBJ databases">
        <authorList>
            <person name="Qu J."/>
            <person name="Murali S.C."/>
            <person name="Bandaranaike D."/>
            <person name="Bellair M."/>
            <person name="Blankenburg K."/>
            <person name="Chao H."/>
            <person name="Dinh H."/>
            <person name="Doddapaneni H."/>
            <person name="Downs B."/>
            <person name="Dugan-Rocha S."/>
            <person name="Elkadiri S."/>
            <person name="Gnanaolivu R.D."/>
            <person name="Hernandez B."/>
            <person name="Javaid M."/>
            <person name="Jayaseelan J.C."/>
            <person name="Lee S."/>
            <person name="Li M."/>
            <person name="Ming W."/>
            <person name="Munidasa M."/>
            <person name="Muniz J."/>
            <person name="Nguyen L."/>
            <person name="Ongeri F."/>
            <person name="Osuji N."/>
            <person name="Pu L.-L."/>
            <person name="Puazo M."/>
            <person name="Qu C."/>
            <person name="Quiroz J."/>
            <person name="Raj R."/>
            <person name="Weissenberger G."/>
            <person name="Xin Y."/>
            <person name="Zou X."/>
            <person name="Han Y."/>
            <person name="Richards S."/>
            <person name="Worley K."/>
            <person name="Muzny D."/>
            <person name="Gibbs R."/>
        </authorList>
    </citation>
    <scope>NUCLEOTIDE SEQUENCE</scope>
    <source>
        <strain evidence="1">Sampled in the wild</strain>
    </source>
</reference>
<dbReference type="AlphaFoldDB" id="A0A8K0NZ72"/>
<evidence type="ECO:0000313" key="1">
    <source>
        <dbReference type="EMBL" id="KAG8226878.1"/>
    </source>
</evidence>
<keyword evidence="2" id="KW-1185">Reference proteome</keyword>
<dbReference type="EMBL" id="KZ308300">
    <property type="protein sequence ID" value="KAG8226878.1"/>
    <property type="molecule type" value="Genomic_DNA"/>
</dbReference>
<evidence type="ECO:0000313" key="2">
    <source>
        <dbReference type="Proteomes" id="UP000792457"/>
    </source>
</evidence>
<reference evidence="1" key="2">
    <citation type="submission" date="2017-10" db="EMBL/GenBank/DDBJ databases">
        <title>Ladona fulva Genome sequencing and assembly.</title>
        <authorList>
            <person name="Murali S."/>
            <person name="Richards S."/>
            <person name="Bandaranaike D."/>
            <person name="Bellair M."/>
            <person name="Blankenburg K."/>
            <person name="Chao H."/>
            <person name="Dinh H."/>
            <person name="Doddapaneni H."/>
            <person name="Dugan-Rocha S."/>
            <person name="Elkadiri S."/>
            <person name="Gnanaolivu R."/>
            <person name="Hernandez B."/>
            <person name="Skinner E."/>
            <person name="Javaid M."/>
            <person name="Lee S."/>
            <person name="Li M."/>
            <person name="Ming W."/>
            <person name="Munidasa M."/>
            <person name="Muniz J."/>
            <person name="Nguyen L."/>
            <person name="Hughes D."/>
            <person name="Osuji N."/>
            <person name="Pu L.-L."/>
            <person name="Puazo M."/>
            <person name="Qu C."/>
            <person name="Quiroz J."/>
            <person name="Raj R."/>
            <person name="Weissenberger G."/>
            <person name="Xin Y."/>
            <person name="Zou X."/>
            <person name="Han Y."/>
            <person name="Worley K."/>
            <person name="Muzny D."/>
            <person name="Gibbs R."/>
        </authorList>
    </citation>
    <scope>NUCLEOTIDE SEQUENCE</scope>
    <source>
        <strain evidence="1">Sampled in the wild</strain>
    </source>
</reference>
<sequence length="72" mass="7875">MLIVRLPAAPLPLQSPAPSCFSSIELGNLDVLKMGIGGGESWGRAGCYDSDVLALFFRHPSFGRQPLERRKF</sequence>
<organism evidence="1 2">
    <name type="scientific">Ladona fulva</name>
    <name type="common">Scarce chaser dragonfly</name>
    <name type="synonym">Libellula fulva</name>
    <dbReference type="NCBI Taxonomy" id="123851"/>
    <lineage>
        <taxon>Eukaryota</taxon>
        <taxon>Metazoa</taxon>
        <taxon>Ecdysozoa</taxon>
        <taxon>Arthropoda</taxon>
        <taxon>Hexapoda</taxon>
        <taxon>Insecta</taxon>
        <taxon>Pterygota</taxon>
        <taxon>Palaeoptera</taxon>
        <taxon>Odonata</taxon>
        <taxon>Epiprocta</taxon>
        <taxon>Anisoptera</taxon>
        <taxon>Libelluloidea</taxon>
        <taxon>Libellulidae</taxon>
        <taxon>Ladona</taxon>
    </lineage>
</organism>
<name>A0A8K0NZ72_LADFU</name>
<dbReference type="Proteomes" id="UP000792457">
    <property type="component" value="Unassembled WGS sequence"/>
</dbReference>
<proteinExistence type="predicted"/>
<comment type="caution">
    <text evidence="1">The sequence shown here is derived from an EMBL/GenBank/DDBJ whole genome shotgun (WGS) entry which is preliminary data.</text>
</comment>
<gene>
    <name evidence="1" type="ORF">J437_LFUL006588</name>
</gene>
<protein>
    <submittedName>
        <fullName evidence="1">Uncharacterized protein</fullName>
    </submittedName>
</protein>